<dbReference type="EMBL" id="JABBNU010000008">
    <property type="protein sequence ID" value="NMM49501.1"/>
    <property type="molecule type" value="Genomic_DNA"/>
</dbReference>
<evidence type="ECO:0000256" key="11">
    <source>
        <dbReference type="RuleBase" id="RU003357"/>
    </source>
</evidence>
<keyword evidence="5" id="KW-0732">Signal</keyword>
<dbReference type="SUPFAM" id="SSF56935">
    <property type="entry name" value="Porins"/>
    <property type="match status" value="1"/>
</dbReference>
<dbReference type="Pfam" id="PF00593">
    <property type="entry name" value="TonB_dep_Rec_b-barrel"/>
    <property type="match status" value="1"/>
</dbReference>
<comment type="similarity">
    <text evidence="10 11">Belongs to the TonB-dependent receptor family.</text>
</comment>
<organism evidence="14 15">
    <name type="scientific">Marinigracilibium pacificum</name>
    <dbReference type="NCBI Taxonomy" id="2729599"/>
    <lineage>
        <taxon>Bacteria</taxon>
        <taxon>Pseudomonadati</taxon>
        <taxon>Bacteroidota</taxon>
        <taxon>Cytophagia</taxon>
        <taxon>Cytophagales</taxon>
        <taxon>Flammeovirgaceae</taxon>
        <taxon>Marinigracilibium</taxon>
    </lineage>
</organism>
<evidence type="ECO:0000256" key="3">
    <source>
        <dbReference type="ARBA" id="ARBA00022452"/>
    </source>
</evidence>
<feature type="domain" description="TonB-dependent receptor plug" evidence="13">
    <location>
        <begin position="59"/>
        <end position="145"/>
    </location>
</feature>
<dbReference type="InterPro" id="IPR036942">
    <property type="entry name" value="Beta-barrel_TonB_sf"/>
</dbReference>
<dbReference type="Gene3D" id="2.40.170.20">
    <property type="entry name" value="TonB-dependent receptor, beta-barrel domain"/>
    <property type="match status" value="1"/>
</dbReference>
<reference evidence="14 15" key="1">
    <citation type="submission" date="2020-04" db="EMBL/GenBank/DDBJ databases">
        <title>Flammeovirgaceae bacterium KN852 isolated from deep sea.</title>
        <authorList>
            <person name="Zhang D.-C."/>
        </authorList>
    </citation>
    <scope>NUCLEOTIDE SEQUENCE [LARGE SCALE GENOMIC DNA]</scope>
    <source>
        <strain evidence="14 15">KN852</strain>
    </source>
</reference>
<gene>
    <name evidence="14" type="ORF">HH304_13920</name>
</gene>
<dbReference type="InterPro" id="IPR012910">
    <property type="entry name" value="Plug_dom"/>
</dbReference>
<dbReference type="Pfam" id="PF07715">
    <property type="entry name" value="Plug"/>
    <property type="match status" value="1"/>
</dbReference>
<feature type="domain" description="TonB-dependent receptor-like beta-barrel" evidence="12">
    <location>
        <begin position="196"/>
        <end position="615"/>
    </location>
</feature>
<evidence type="ECO:0000256" key="7">
    <source>
        <dbReference type="ARBA" id="ARBA00023136"/>
    </source>
</evidence>
<evidence type="ECO:0000256" key="9">
    <source>
        <dbReference type="ARBA" id="ARBA00023237"/>
    </source>
</evidence>
<dbReference type="Proteomes" id="UP000559010">
    <property type="component" value="Unassembled WGS sequence"/>
</dbReference>
<dbReference type="PANTHER" id="PTHR30069">
    <property type="entry name" value="TONB-DEPENDENT OUTER MEMBRANE RECEPTOR"/>
    <property type="match status" value="1"/>
</dbReference>
<keyword evidence="15" id="KW-1185">Reference proteome</keyword>
<keyword evidence="9 10" id="KW-0998">Cell outer membrane</keyword>
<dbReference type="GO" id="GO:0044718">
    <property type="term" value="P:siderophore transmembrane transport"/>
    <property type="evidence" value="ECO:0007669"/>
    <property type="project" value="TreeGrafter"/>
</dbReference>
<evidence type="ECO:0000256" key="4">
    <source>
        <dbReference type="ARBA" id="ARBA00022692"/>
    </source>
</evidence>
<dbReference type="Gene3D" id="2.170.130.10">
    <property type="entry name" value="TonB-dependent receptor, plug domain"/>
    <property type="match status" value="1"/>
</dbReference>
<evidence type="ECO:0000256" key="10">
    <source>
        <dbReference type="PROSITE-ProRule" id="PRU01360"/>
    </source>
</evidence>
<sequence>MRVFVVLIITYLFLPTIGFGQGDSVRVLNEVEVVSSPWEKFVPAHKKYQSDSLTTQLVPYQSVSARLMYISPVHIRSYGVSGLTTISQRGFGGSRTKVLWNGMDLQSLSNGSMDIGQLPAFFFDNMALYSGGQSAVAGSAAIGGILDLEPLSAKPNFRNQSRIFLRAGSFESYSAGVKTSLSKGKHSGSVKLFYHQADNDYSFENTYKKGSPEQRMEHSGRQNGSVAADYLFRLSNPLSISAAYWGLYSDSELPSLASQSKLSEEEQEDTYHRGIVNFMVRKSNYDLDFSSGIDIQNILYRDGSTDLESKTKSFRWQNSASYAHYFEKFTLNLSAKGNREEVTFNNTGAPVKRRRLTGEVLGSVRYEPSSKAVITAGLNQTLVEGVKVPLTPSISGSFHLNRILLVKGEASRIFRVPTFNDLYWEGSGARGNPDLKPESGISGSVGTNLNVISNRKTSTTFSIDLYSATLNSQIIWSPAEDGAWTPQNLQKVWSRGVEMESLTKVDGNEVDFMIRLNYQLTRASLMEDSTIAEEYTGKQNQLFYTPEHVFGGNISAVYKAWTLAVFNQYSGKQFTTLDNNQRWVLDGWFLSDLNLSYTMKINDHALTFSGEVKNVFDTAYEVRRERIMPGRNYSFSINFLINH</sequence>
<evidence type="ECO:0000256" key="2">
    <source>
        <dbReference type="ARBA" id="ARBA00022448"/>
    </source>
</evidence>
<evidence type="ECO:0000313" key="15">
    <source>
        <dbReference type="Proteomes" id="UP000559010"/>
    </source>
</evidence>
<evidence type="ECO:0000313" key="14">
    <source>
        <dbReference type="EMBL" id="NMM49501.1"/>
    </source>
</evidence>
<dbReference type="InterPro" id="IPR039426">
    <property type="entry name" value="TonB-dep_rcpt-like"/>
</dbReference>
<dbReference type="PANTHER" id="PTHR30069:SF29">
    <property type="entry name" value="HEMOGLOBIN AND HEMOGLOBIN-HAPTOGLOBIN-BINDING PROTEIN 1-RELATED"/>
    <property type="match status" value="1"/>
</dbReference>
<keyword evidence="7 10" id="KW-0472">Membrane</keyword>
<keyword evidence="2 10" id="KW-0813">Transport</keyword>
<keyword evidence="4 10" id="KW-0812">Transmembrane</keyword>
<evidence type="ECO:0000256" key="5">
    <source>
        <dbReference type="ARBA" id="ARBA00022729"/>
    </source>
</evidence>
<keyword evidence="8 14" id="KW-0675">Receptor</keyword>
<accession>A0A848J1E5</accession>
<evidence type="ECO:0000256" key="8">
    <source>
        <dbReference type="ARBA" id="ARBA00023170"/>
    </source>
</evidence>
<dbReference type="AlphaFoldDB" id="A0A848J1E5"/>
<proteinExistence type="inferred from homology"/>
<dbReference type="PROSITE" id="PS52016">
    <property type="entry name" value="TONB_DEPENDENT_REC_3"/>
    <property type="match status" value="1"/>
</dbReference>
<dbReference type="InterPro" id="IPR037066">
    <property type="entry name" value="Plug_dom_sf"/>
</dbReference>
<comment type="subcellular location">
    <subcellularLocation>
        <location evidence="1 10">Cell outer membrane</location>
        <topology evidence="1 10">Multi-pass membrane protein</topology>
    </subcellularLocation>
</comment>
<evidence type="ECO:0000259" key="12">
    <source>
        <dbReference type="Pfam" id="PF00593"/>
    </source>
</evidence>
<dbReference type="InterPro" id="IPR000531">
    <property type="entry name" value="Beta-barrel_TonB"/>
</dbReference>
<evidence type="ECO:0000256" key="6">
    <source>
        <dbReference type="ARBA" id="ARBA00023077"/>
    </source>
</evidence>
<keyword evidence="6 11" id="KW-0798">TonB box</keyword>
<protein>
    <submittedName>
        <fullName evidence="14">TonB-dependent receptor</fullName>
    </submittedName>
</protein>
<comment type="caution">
    <text evidence="14">The sequence shown here is derived from an EMBL/GenBank/DDBJ whole genome shotgun (WGS) entry which is preliminary data.</text>
</comment>
<keyword evidence="3 10" id="KW-1134">Transmembrane beta strand</keyword>
<evidence type="ECO:0000259" key="13">
    <source>
        <dbReference type="Pfam" id="PF07715"/>
    </source>
</evidence>
<name>A0A848J1E5_9BACT</name>
<dbReference type="RefSeq" id="WP_169682670.1">
    <property type="nucleotide sequence ID" value="NZ_JABBNU010000008.1"/>
</dbReference>
<dbReference type="GO" id="GO:0009279">
    <property type="term" value="C:cell outer membrane"/>
    <property type="evidence" value="ECO:0007669"/>
    <property type="project" value="UniProtKB-SubCell"/>
</dbReference>
<dbReference type="GO" id="GO:0015344">
    <property type="term" value="F:siderophore uptake transmembrane transporter activity"/>
    <property type="evidence" value="ECO:0007669"/>
    <property type="project" value="TreeGrafter"/>
</dbReference>
<evidence type="ECO:0000256" key="1">
    <source>
        <dbReference type="ARBA" id="ARBA00004571"/>
    </source>
</evidence>